<dbReference type="InterPro" id="IPR018194">
    <property type="entry name" value="Ni-dep_hyd_lsu_Ni_BS"/>
</dbReference>
<keyword evidence="7 13" id="KW-0479">Metal-binding</keyword>
<dbReference type="Gene3D" id="1.10.645.10">
    <property type="entry name" value="Cytochrome-c3 Hydrogenase, chain B"/>
    <property type="match status" value="1"/>
</dbReference>
<feature type="binding site" evidence="13">
    <location>
        <position position="445"/>
    </location>
    <ligand>
        <name>Mg(2+)</name>
        <dbReference type="ChEBI" id="CHEBI:18420"/>
    </ligand>
</feature>
<keyword evidence="13" id="KW-0408">Iron</keyword>
<dbReference type="EC" id="1.12.2.1" evidence="5"/>
<dbReference type="STRING" id="1560234.SP90_03330"/>
<dbReference type="PANTHER" id="PTHR42958:SF2">
    <property type="entry name" value="UPTAKE HYDROGENASE LARGE SUBUNIT"/>
    <property type="match status" value="1"/>
</dbReference>
<comment type="catalytic activity">
    <reaction evidence="10">
        <text>2 Fe(III)-[cytochrome c3] + H2 = 2 Fe(II)-[cytochrome c3] + 2 H(+)</text>
        <dbReference type="Rhea" id="RHEA:20625"/>
        <dbReference type="Rhea" id="RHEA-COMP:11576"/>
        <dbReference type="Rhea" id="RHEA-COMP:11577"/>
        <dbReference type="ChEBI" id="CHEBI:15378"/>
        <dbReference type="ChEBI" id="CHEBI:18276"/>
        <dbReference type="ChEBI" id="CHEBI:29033"/>
        <dbReference type="ChEBI" id="CHEBI:29034"/>
        <dbReference type="EC" id="1.12.2.1"/>
    </reaction>
</comment>
<keyword evidence="9" id="KW-0560">Oxidoreductase</keyword>
<reference evidence="14 15" key="1">
    <citation type="submission" date="2015-01" db="EMBL/GenBank/DDBJ databases">
        <title>Desulfovibrio sp. JC271 draft genome sequence.</title>
        <authorList>
            <person name="Shivani Y."/>
            <person name="Subhash Y."/>
            <person name="Sasikala C."/>
            <person name="Ramana C.V."/>
        </authorList>
    </citation>
    <scope>NUCLEOTIDE SEQUENCE [LARGE SCALE GENOMIC DNA]</scope>
    <source>
        <strain evidence="14 15">JC271</strain>
    </source>
</reference>
<evidence type="ECO:0000256" key="13">
    <source>
        <dbReference type="PIRSR" id="PIRSR601501-1"/>
    </source>
</evidence>
<dbReference type="RefSeq" id="WP_066852559.1">
    <property type="nucleotide sequence ID" value="NZ_JXMS01000004.1"/>
</dbReference>
<gene>
    <name evidence="14" type="ORF">SP90_03330</name>
</gene>
<feature type="binding site" evidence="13">
    <location>
        <position position="77"/>
    </location>
    <ligand>
        <name>Fe cation</name>
        <dbReference type="ChEBI" id="CHEBI:24875"/>
    </ligand>
</feature>
<evidence type="ECO:0000256" key="7">
    <source>
        <dbReference type="ARBA" id="ARBA00022723"/>
    </source>
</evidence>
<feature type="binding site" evidence="13">
    <location>
        <position position="74"/>
    </location>
    <ligand>
        <name>Ni(2+)</name>
        <dbReference type="ChEBI" id="CHEBI:49786"/>
    </ligand>
</feature>
<comment type="subunit">
    <text evidence="4">Heterodimer of a large and a small subunit.</text>
</comment>
<dbReference type="NCBIfam" id="NF045518">
    <property type="entry name" value="H2_NiFeSe_large"/>
    <property type="match status" value="1"/>
</dbReference>
<evidence type="ECO:0000256" key="3">
    <source>
        <dbReference type="ARBA" id="ARBA00009292"/>
    </source>
</evidence>
<comment type="cofactor">
    <cofactor evidence="1 13">
        <name>Ni(2+)</name>
        <dbReference type="ChEBI" id="CHEBI:49786"/>
    </cofactor>
</comment>
<evidence type="ECO:0000256" key="11">
    <source>
        <dbReference type="ARBA" id="ARBA00074020"/>
    </source>
</evidence>
<evidence type="ECO:0000256" key="12">
    <source>
        <dbReference type="ARBA" id="ARBA00083852"/>
    </source>
</evidence>
<organism evidence="14 15">
    <name type="scientific">Halodesulfovibrio spirochaetisodalis</name>
    <dbReference type="NCBI Taxonomy" id="1560234"/>
    <lineage>
        <taxon>Bacteria</taxon>
        <taxon>Pseudomonadati</taxon>
        <taxon>Thermodesulfobacteriota</taxon>
        <taxon>Desulfovibrionia</taxon>
        <taxon>Desulfovibrionales</taxon>
        <taxon>Desulfovibrionaceae</taxon>
        <taxon>Halodesulfovibrio</taxon>
    </lineage>
</organism>
<proteinExistence type="inferred from homology"/>
<sequence>MSGCKRNGAAGSGKAAHIAIDPVTRIEGHLKADVTVENGKVVDAKLSGGMYRGFEQILRGRDPRDSSQIVQRICGVCPTAHATASVMAQDAAFGTKVTDNGRVTRNLILGANYLQSHILHFYHLAAQDFVQGPDSAPFVPRYQKSDLLEDRNKDLKAVNAAAVDQYIEALDVRAICHEMVAIWGGKMPHVQGIIAGGTSEMPTKDRILEYAVRFKKVRDFVNNKYLPTVYTVGSVYPDLFKVGQGHKACVAYGVFPLDNANSKFMMKSGVYYDGKDHDFDPSKIHEDVKYSWFEDSTSGLHYSKGKTVPAPHKDGAYSFVKAPRYDGVACEVGPLARMWVENPPLSPVGQKMLKEKFGLDAKNFRDLGEDAAFSLMGRHVARAEETWYMLDFIEAWLKEVKPDEETFTAYEIPESGEGTGFTEAPRGALLHYLDVKDSKINNYQIVSATLWNCNPRDDKGVRGPVEEALIGIPVPDVDNPVNVARLIRAFDP</sequence>
<evidence type="ECO:0000256" key="5">
    <source>
        <dbReference type="ARBA" id="ARBA00012159"/>
    </source>
</evidence>
<dbReference type="PROSITE" id="PS00507">
    <property type="entry name" value="NI_HGENASE_L_1"/>
    <property type="match status" value="1"/>
</dbReference>
<keyword evidence="8" id="KW-0574">Periplasm</keyword>
<dbReference type="PATRIC" id="fig|1560234.3.peg.2533"/>
<feature type="binding site" evidence="13">
    <location>
        <position position="55"/>
    </location>
    <ligand>
        <name>Mg(2+)</name>
        <dbReference type="ChEBI" id="CHEBI:18420"/>
    </ligand>
</feature>
<dbReference type="EMBL" id="JXMS01000004">
    <property type="protein sequence ID" value="OBQ55675.1"/>
    <property type="molecule type" value="Genomic_DNA"/>
</dbReference>
<dbReference type="Pfam" id="PF00374">
    <property type="entry name" value="NiFeSe_Hases"/>
    <property type="match status" value="1"/>
</dbReference>
<feature type="binding site" evidence="13">
    <location>
        <position position="77"/>
    </location>
    <ligand>
        <name>Ni(2+)</name>
        <dbReference type="ChEBI" id="CHEBI:49786"/>
    </ligand>
</feature>
<keyword evidence="13" id="KW-0460">Magnesium</keyword>
<dbReference type="InterPro" id="IPR050867">
    <property type="entry name" value="NiFe/NiFeSe_hydrgnase_LSU"/>
</dbReference>
<dbReference type="PANTHER" id="PTHR42958">
    <property type="entry name" value="HYDROGENASE-2 LARGE CHAIN"/>
    <property type="match status" value="1"/>
</dbReference>
<dbReference type="AlphaFoldDB" id="A0A1B7XJJ5"/>
<evidence type="ECO:0000256" key="6">
    <source>
        <dbReference type="ARBA" id="ARBA00022596"/>
    </source>
</evidence>
<dbReference type="GO" id="GO:0016151">
    <property type="term" value="F:nickel cation binding"/>
    <property type="evidence" value="ECO:0007669"/>
    <property type="project" value="InterPro"/>
</dbReference>
<evidence type="ECO:0000256" key="1">
    <source>
        <dbReference type="ARBA" id="ARBA00001967"/>
    </source>
</evidence>
<dbReference type="SUPFAM" id="SSF56762">
    <property type="entry name" value="HydB/Nqo4-like"/>
    <property type="match status" value="1"/>
</dbReference>
<dbReference type="GO" id="GO:0042597">
    <property type="term" value="C:periplasmic space"/>
    <property type="evidence" value="ECO:0007669"/>
    <property type="project" value="UniProtKB-SubCell"/>
</dbReference>
<dbReference type="InterPro" id="IPR001501">
    <property type="entry name" value="Ni-dep_hyd_lsu"/>
</dbReference>
<protein>
    <recommendedName>
        <fullName evidence="11">Periplasmic [NiFe] hydrogenase large subunit</fullName>
        <ecNumber evidence="5">1.12.2.1</ecNumber>
    </recommendedName>
    <alternativeName>
        <fullName evidence="12">NiFe hydrogenlyase large chain</fullName>
    </alternativeName>
</protein>
<dbReference type="GO" id="GO:0047806">
    <property type="term" value="F:cytochrome-c3 hydrogenase activity"/>
    <property type="evidence" value="ECO:0007669"/>
    <property type="project" value="UniProtKB-EC"/>
</dbReference>
<dbReference type="NCBIfam" id="NF033181">
    <property type="entry name" value="NiFeSe_hydrog"/>
    <property type="match status" value="1"/>
</dbReference>
<accession>A0A1B7XJJ5</accession>
<keyword evidence="15" id="KW-1185">Reference proteome</keyword>
<evidence type="ECO:0000313" key="14">
    <source>
        <dbReference type="EMBL" id="OBQ55675.1"/>
    </source>
</evidence>
<evidence type="ECO:0000256" key="4">
    <source>
        <dbReference type="ARBA" id="ARBA00011771"/>
    </source>
</evidence>
<comment type="cofactor">
    <cofactor evidence="13">
        <name>Fe cation</name>
        <dbReference type="ChEBI" id="CHEBI:24875"/>
    </cofactor>
</comment>
<dbReference type="GO" id="GO:0008901">
    <property type="term" value="F:ferredoxin hydrogenase activity"/>
    <property type="evidence" value="ECO:0007669"/>
    <property type="project" value="InterPro"/>
</dbReference>
<keyword evidence="6 13" id="KW-0533">Nickel</keyword>
<evidence type="ECO:0000313" key="15">
    <source>
        <dbReference type="Proteomes" id="UP000091979"/>
    </source>
</evidence>
<evidence type="ECO:0000256" key="10">
    <source>
        <dbReference type="ARBA" id="ARBA00029307"/>
    </source>
</evidence>
<dbReference type="Proteomes" id="UP000091979">
    <property type="component" value="Unassembled WGS sequence"/>
</dbReference>
<dbReference type="FunFam" id="1.10.645.10:FF:000002">
    <property type="entry name" value="Hydrogenase 2 large subunit"/>
    <property type="match status" value="1"/>
</dbReference>
<evidence type="ECO:0000256" key="2">
    <source>
        <dbReference type="ARBA" id="ARBA00004418"/>
    </source>
</evidence>
<name>A0A1B7XJJ5_9BACT</name>
<evidence type="ECO:0000256" key="8">
    <source>
        <dbReference type="ARBA" id="ARBA00022764"/>
    </source>
</evidence>
<comment type="similarity">
    <text evidence="3">Belongs to the [NiFe]/[NiFeSe] hydrogenase large subunit family.</text>
</comment>
<evidence type="ECO:0000256" key="9">
    <source>
        <dbReference type="ARBA" id="ARBA00023002"/>
    </source>
</evidence>
<dbReference type="InterPro" id="IPR029014">
    <property type="entry name" value="NiFe-Hase_large"/>
</dbReference>
<comment type="caution">
    <text evidence="14">The sequence shown here is derived from an EMBL/GenBank/DDBJ whole genome shotgun (WGS) entry which is preliminary data.</text>
</comment>
<comment type="subcellular location">
    <subcellularLocation>
        <location evidence="2">Periplasm</location>
    </subcellularLocation>
</comment>